<feature type="region of interest" description="Disordered" evidence="1">
    <location>
        <begin position="116"/>
        <end position="140"/>
    </location>
</feature>
<evidence type="ECO:0000313" key="3">
    <source>
        <dbReference type="EMBL" id="KAG6532316.1"/>
    </source>
</evidence>
<organism evidence="3 4">
    <name type="scientific">Zingiber officinale</name>
    <name type="common">Ginger</name>
    <name type="synonym">Amomum zingiber</name>
    <dbReference type="NCBI Taxonomy" id="94328"/>
    <lineage>
        <taxon>Eukaryota</taxon>
        <taxon>Viridiplantae</taxon>
        <taxon>Streptophyta</taxon>
        <taxon>Embryophyta</taxon>
        <taxon>Tracheophyta</taxon>
        <taxon>Spermatophyta</taxon>
        <taxon>Magnoliopsida</taxon>
        <taxon>Liliopsida</taxon>
        <taxon>Zingiberales</taxon>
        <taxon>Zingiberaceae</taxon>
        <taxon>Zingiber</taxon>
    </lineage>
</organism>
<protein>
    <recommendedName>
        <fullName evidence="2">Glyceraldehyde 3-phosphate dehydrogenase NAD(P) binding domain-containing protein</fullName>
    </recommendedName>
</protein>
<evidence type="ECO:0000259" key="2">
    <source>
        <dbReference type="SMART" id="SM00846"/>
    </source>
</evidence>
<dbReference type="SMART" id="SM00846">
    <property type="entry name" value="Gp_dh_N"/>
    <property type="match status" value="1"/>
</dbReference>
<dbReference type="PANTHER" id="PTHR33595:SF7">
    <property type="entry name" value="OS12G0242500 PROTEIN"/>
    <property type="match status" value="1"/>
</dbReference>
<dbReference type="InterPro" id="IPR020828">
    <property type="entry name" value="GlycerAld_3-P_DH_NAD(P)-bd"/>
</dbReference>
<feature type="compositionally biased region" description="Basic and acidic residues" evidence="1">
    <location>
        <begin position="119"/>
        <end position="131"/>
    </location>
</feature>
<dbReference type="Gene3D" id="3.40.50.720">
    <property type="entry name" value="NAD(P)-binding Rossmann-like Domain"/>
    <property type="match status" value="1"/>
</dbReference>
<evidence type="ECO:0000313" key="4">
    <source>
        <dbReference type="Proteomes" id="UP000734854"/>
    </source>
</evidence>
<feature type="domain" description="Glyceraldehyde 3-phosphate dehydrogenase NAD(P) binding" evidence="2">
    <location>
        <begin position="267"/>
        <end position="372"/>
    </location>
</feature>
<feature type="region of interest" description="Disordered" evidence="1">
    <location>
        <begin position="57"/>
        <end position="100"/>
    </location>
</feature>
<dbReference type="GO" id="GO:0051287">
    <property type="term" value="F:NAD binding"/>
    <property type="evidence" value="ECO:0007669"/>
    <property type="project" value="InterPro"/>
</dbReference>
<gene>
    <name evidence="3" type="ORF">ZIOFF_006156</name>
</gene>
<comment type="caution">
    <text evidence="3">The sequence shown here is derived from an EMBL/GenBank/DDBJ whole genome shotgun (WGS) entry which is preliminary data.</text>
</comment>
<dbReference type="InterPro" id="IPR057710">
    <property type="entry name" value="DUF7950"/>
</dbReference>
<name>A0A8J5M279_ZINOF</name>
<evidence type="ECO:0000256" key="1">
    <source>
        <dbReference type="SAM" id="MobiDB-lite"/>
    </source>
</evidence>
<reference evidence="3 4" key="1">
    <citation type="submission" date="2020-08" db="EMBL/GenBank/DDBJ databases">
        <title>Plant Genome Project.</title>
        <authorList>
            <person name="Zhang R.-G."/>
        </authorList>
    </citation>
    <scope>NUCLEOTIDE SEQUENCE [LARGE SCALE GENOMIC DNA]</scope>
    <source>
        <tissue evidence="3">Rhizome</tissue>
    </source>
</reference>
<proteinExistence type="predicted"/>
<feature type="compositionally biased region" description="Basic residues" evidence="1">
    <location>
        <begin position="59"/>
        <end position="78"/>
    </location>
</feature>
<dbReference type="PANTHER" id="PTHR33595">
    <property type="entry name" value="VON WILLEBRAND FACTOR A DOMAIN PROTEIN"/>
    <property type="match status" value="1"/>
</dbReference>
<dbReference type="AlphaFoldDB" id="A0A8J5M279"/>
<sequence length="392" mass="42945">MERRGGCCIGIAMYGGGGDAEAAWRMGRIMLRFRPIAPKPAAGSSEVVSAVSELSPLGRKTRRKGSGAASRGRKKRKVEAKPSPYCKDDQKASELSSSANTTTTICSPTIVTLPLMPEADERRGDTAERQRTSSGSERPLLAPGWIGCEEAAARAPWLVTAVGSWVTVESVTDTWREWEVAWRSDEAVRAALAVDECPGLISDEWNRVTWTNEAYRRMDAGSLQEAAREAGAGLVVACGSVRRVEAGRRRQSVEDRREGSVKSQPVARLGRIGRLVARVTLQSDDVELVTVNDLFITTDYMILYLVEEAAFHVSILVKVVYRDCGLCLETLRRFLGSRLELSSLWSLTGVFTDKDKAAAHLKVGENDYIAGCISPLDLLALMKRNLVLQIKE</sequence>
<accession>A0A8J5M279</accession>
<dbReference type="EMBL" id="JACMSC010000002">
    <property type="protein sequence ID" value="KAG6532316.1"/>
    <property type="molecule type" value="Genomic_DNA"/>
</dbReference>
<dbReference type="Pfam" id="PF25821">
    <property type="entry name" value="DUF7950"/>
    <property type="match status" value="1"/>
</dbReference>
<dbReference type="InterPro" id="IPR036291">
    <property type="entry name" value="NAD(P)-bd_dom_sf"/>
</dbReference>
<dbReference type="SUPFAM" id="SSF51735">
    <property type="entry name" value="NAD(P)-binding Rossmann-fold domains"/>
    <property type="match status" value="1"/>
</dbReference>
<keyword evidence="4" id="KW-1185">Reference proteome</keyword>
<dbReference type="Proteomes" id="UP000734854">
    <property type="component" value="Unassembled WGS sequence"/>
</dbReference>